<keyword evidence="1" id="KW-0472">Membrane</keyword>
<evidence type="ECO:0000256" key="1">
    <source>
        <dbReference type="SAM" id="Phobius"/>
    </source>
</evidence>
<proteinExistence type="predicted"/>
<protein>
    <submittedName>
        <fullName evidence="2">Unannotated protein</fullName>
    </submittedName>
</protein>
<organism evidence="2">
    <name type="scientific">freshwater metagenome</name>
    <dbReference type="NCBI Taxonomy" id="449393"/>
    <lineage>
        <taxon>unclassified sequences</taxon>
        <taxon>metagenomes</taxon>
        <taxon>ecological metagenomes</taxon>
    </lineage>
</organism>
<sequence length="340" mass="36515">MTTSVLAASESSVSAIALWTLIVVVIAAMGAAWAALSVRRLGANEDVISREVAALHNAVDRQVRQSGESDSWNRDQVTARYQELLFALSNVDRVVAEEISEAVISTPVGDLAAATKALNKAYDQLNLALTAALVVARRRVHPLALELSTGIDRRVLSPLAPEGGIPAPAHERLQSEHAYITRMHSLLLTAMRADLGLLDPSAEATLIFTTKEVESGVMADRSTAAGSSGVQLINLLEDFGVSPLLGAADDYVMSDELVVQCELLYSSVSPSFEAVMRHIGDEIHLAIRPDLSDARLDEIYEIAVRLVEAGLRGSIHRRDGLDGSSLFLIDPTHKPGVDRV</sequence>
<name>A0A6J7GL01_9ZZZZ</name>
<evidence type="ECO:0000313" key="2">
    <source>
        <dbReference type="EMBL" id="CAB4904823.1"/>
    </source>
</evidence>
<accession>A0A6J7GL01</accession>
<reference evidence="2" key="1">
    <citation type="submission" date="2020-05" db="EMBL/GenBank/DDBJ databases">
        <authorList>
            <person name="Chiriac C."/>
            <person name="Salcher M."/>
            <person name="Ghai R."/>
            <person name="Kavagutti S V."/>
        </authorList>
    </citation>
    <scope>NUCLEOTIDE SEQUENCE</scope>
</reference>
<feature type="transmembrane region" description="Helical" evidence="1">
    <location>
        <begin position="16"/>
        <end position="36"/>
    </location>
</feature>
<keyword evidence="1" id="KW-1133">Transmembrane helix</keyword>
<keyword evidence="1" id="KW-0812">Transmembrane</keyword>
<dbReference type="AlphaFoldDB" id="A0A6J7GL01"/>
<gene>
    <name evidence="2" type="ORF">UFOPK3472_02658</name>
</gene>
<dbReference type="EMBL" id="CAFBLX010000211">
    <property type="protein sequence ID" value="CAB4904823.1"/>
    <property type="molecule type" value="Genomic_DNA"/>
</dbReference>